<accession>L0G352</accession>
<sequence>MDGPDRCTSLGESIRIAMINSFRCRIKASTWCLGAFVALLVTGGFTDQGGVYRSAELAIQPLISEWGSKTAYPKAWKGVLFIATGMGIVNINLILSH</sequence>
<dbReference type="AlphaFoldDB" id="L0G352"/>
<gene>
    <name evidence="2" type="ordered locus">Echvi_3745</name>
</gene>
<evidence type="ECO:0000313" key="3">
    <source>
        <dbReference type="Proteomes" id="UP000010796"/>
    </source>
</evidence>
<dbReference type="Proteomes" id="UP000010796">
    <property type="component" value="Chromosome"/>
</dbReference>
<evidence type="ECO:0000256" key="1">
    <source>
        <dbReference type="SAM" id="Phobius"/>
    </source>
</evidence>
<keyword evidence="3" id="KW-1185">Reference proteome</keyword>
<dbReference type="EMBL" id="CP003346">
    <property type="protein sequence ID" value="AGA79957.1"/>
    <property type="molecule type" value="Genomic_DNA"/>
</dbReference>
<reference evidence="3" key="1">
    <citation type="submission" date="2012-02" db="EMBL/GenBank/DDBJ databases">
        <title>The complete genome of Echinicola vietnamensis DSM 17526.</title>
        <authorList>
            <person name="Lucas S."/>
            <person name="Copeland A."/>
            <person name="Lapidus A."/>
            <person name="Glavina del Rio T."/>
            <person name="Dalin E."/>
            <person name="Tice H."/>
            <person name="Bruce D."/>
            <person name="Goodwin L."/>
            <person name="Pitluck S."/>
            <person name="Peters L."/>
            <person name="Ovchinnikova G."/>
            <person name="Teshima H."/>
            <person name="Kyrpides N."/>
            <person name="Mavromatis K."/>
            <person name="Ivanova N."/>
            <person name="Brettin T."/>
            <person name="Detter J.C."/>
            <person name="Han C."/>
            <person name="Larimer F."/>
            <person name="Land M."/>
            <person name="Hauser L."/>
            <person name="Markowitz V."/>
            <person name="Cheng J.-F."/>
            <person name="Hugenholtz P."/>
            <person name="Woyke T."/>
            <person name="Wu D."/>
            <person name="Brambilla E."/>
            <person name="Klenk H.-P."/>
            <person name="Eisen J.A."/>
        </authorList>
    </citation>
    <scope>NUCLEOTIDE SEQUENCE [LARGE SCALE GENOMIC DNA]</scope>
    <source>
        <strain evidence="3">DSM 17526 / LMG 23754 / KMM 6221</strain>
    </source>
</reference>
<keyword evidence="1" id="KW-0812">Transmembrane</keyword>
<feature type="transmembrane region" description="Helical" evidence="1">
    <location>
        <begin position="75"/>
        <end position="95"/>
    </location>
</feature>
<name>L0G352_ECHVK</name>
<protein>
    <submittedName>
        <fullName evidence="2">Uncharacterized protein</fullName>
    </submittedName>
</protein>
<keyword evidence="1" id="KW-1133">Transmembrane helix</keyword>
<proteinExistence type="predicted"/>
<feature type="transmembrane region" description="Helical" evidence="1">
    <location>
        <begin position="28"/>
        <end position="46"/>
    </location>
</feature>
<dbReference type="HOGENOM" id="CLU_2342297_0_0_10"/>
<evidence type="ECO:0000313" key="2">
    <source>
        <dbReference type="EMBL" id="AGA79957.1"/>
    </source>
</evidence>
<dbReference type="KEGG" id="evi:Echvi_3745"/>
<organism evidence="2 3">
    <name type="scientific">Echinicola vietnamensis (strain DSM 17526 / LMG 23754 / KMM 6221)</name>
    <dbReference type="NCBI Taxonomy" id="926556"/>
    <lineage>
        <taxon>Bacteria</taxon>
        <taxon>Pseudomonadati</taxon>
        <taxon>Bacteroidota</taxon>
        <taxon>Cytophagia</taxon>
        <taxon>Cytophagales</taxon>
        <taxon>Cyclobacteriaceae</taxon>
        <taxon>Echinicola</taxon>
    </lineage>
</organism>
<keyword evidence="1" id="KW-0472">Membrane</keyword>